<feature type="compositionally biased region" description="Pro residues" evidence="3">
    <location>
        <begin position="297"/>
        <end position="306"/>
    </location>
</feature>
<evidence type="ECO:0000313" key="7">
    <source>
        <dbReference type="Proteomes" id="UP001367676"/>
    </source>
</evidence>
<dbReference type="InterPro" id="IPR011993">
    <property type="entry name" value="PH-like_dom_sf"/>
</dbReference>
<keyword evidence="7" id="KW-1185">Reference proteome</keyword>
<dbReference type="PROSITE" id="PS50002">
    <property type="entry name" value="SH3"/>
    <property type="match status" value="1"/>
</dbReference>
<proteinExistence type="predicted"/>
<dbReference type="CDD" id="cd11793">
    <property type="entry name" value="SH3_ephexin1_like"/>
    <property type="match status" value="1"/>
</dbReference>
<accession>A0AAN9Y6G2</accession>
<dbReference type="InterPro" id="IPR047270">
    <property type="entry name" value="PH_ephexin"/>
</dbReference>
<sequence length="882" mass="100175">MTAWTYCNAEPIVPQPVAGGLQQKSSFAEHTRSLQRYRDFKYVDQVSVSSSGSIIYFENKNQNALADNATKLCGEPCRDFVTIIRSKLYPLPKYEAQEVTTLFSDCTDDYGVPSSVVEENPDVTDEFFDDFDDSSSEGEPSEMNGHADAVNHLNKQHSSANNHSQNIYGLVEKARKTVRKSWSSLNQIRKLSVGNISNNFQLKIPETHNRRNKSVSVEEISVKNGHSVSSGGSIRWTSLKSKLRPRYSTINSSTSIFYLNPEDLCFDKSGDVVNRKQNNANNRRRRMTCIELRPTRPTSPPPPPPVDRPKSTDSNSISNSNIYSDRSNSSYESRNSISGADASFDLNSSRSSDLHLRFADEPLYQFYAESVVKLTTNASSMDCLTDSDGYEEIASTTSRPSAMELIIPSPNGHGQHRTLWCEVEEVKNSGILDTLSPSRQRLQEAIFEIITSEASYYKSLSVLDKIFASNPLLKDENVLTKNDWKILFGNVAAVRKCSEKLLAALETCWQDSILLTGLCNVIYKHASENFRIYVKYCSNQIYIDRTLKTLKEQNSRVIEIISQLEANPVCQSLSLHSFLMLPMQRITRMPLLLDAVLSKMDPLTDSDEYKTYQITLATLNKIVKECNETARKLERYEEMLLLSGQLEFSRKDVKMFSVASSSRWLIRSGPMVHINPQDIKLTFTRKLTKQATKFYFFLFNDILVVAKKKSEDTYVVFDYCARNMTQMSLLDDNCANAYKYLLMLTILENHEGKTVEMILSCDSDSTRQRWLEATSSHITSDNPEEKLYEEWDCPQVSAIHTYTALQPDELSLQAGDVVKVLKKTTDGWCHGERIRDGSTGWFPGNYTVEIASQHMRAKNLRLRHRLLTLSGNYLQCQLHKKC</sequence>
<protein>
    <recommendedName>
        <fullName evidence="8">Ephexin-1</fullName>
    </recommendedName>
</protein>
<dbReference type="SUPFAM" id="SSF50044">
    <property type="entry name" value="SH3-domain"/>
    <property type="match status" value="1"/>
</dbReference>
<dbReference type="SUPFAM" id="SSF50729">
    <property type="entry name" value="PH domain-like"/>
    <property type="match status" value="1"/>
</dbReference>
<dbReference type="InterPro" id="IPR000219">
    <property type="entry name" value="DH_dom"/>
</dbReference>
<evidence type="ECO:0000259" key="4">
    <source>
        <dbReference type="PROSITE" id="PS50002"/>
    </source>
</evidence>
<evidence type="ECO:0000259" key="5">
    <source>
        <dbReference type="PROSITE" id="PS50010"/>
    </source>
</evidence>
<dbReference type="Proteomes" id="UP001367676">
    <property type="component" value="Unassembled WGS sequence"/>
</dbReference>
<dbReference type="Gene3D" id="2.30.29.30">
    <property type="entry name" value="Pleckstrin-homology domain (PH domain)/Phosphotyrosine-binding domain (PTB)"/>
    <property type="match status" value="1"/>
</dbReference>
<evidence type="ECO:0008006" key="8">
    <source>
        <dbReference type="Google" id="ProtNLM"/>
    </source>
</evidence>
<dbReference type="InterPro" id="IPR047271">
    <property type="entry name" value="Ephexin-like"/>
</dbReference>
<evidence type="ECO:0000256" key="3">
    <source>
        <dbReference type="SAM" id="MobiDB-lite"/>
    </source>
</evidence>
<dbReference type="SMART" id="SM00325">
    <property type="entry name" value="RhoGEF"/>
    <property type="match status" value="1"/>
</dbReference>
<dbReference type="AlphaFoldDB" id="A0AAN9Y6G2"/>
<dbReference type="Pfam" id="PF14604">
    <property type="entry name" value="SH3_9"/>
    <property type="match status" value="1"/>
</dbReference>
<reference evidence="6 7" key="1">
    <citation type="submission" date="2024-03" db="EMBL/GenBank/DDBJ databases">
        <title>Adaptation during the transition from Ophiocordyceps entomopathogen to insect associate is accompanied by gene loss and intensified selection.</title>
        <authorList>
            <person name="Ward C.M."/>
            <person name="Onetto C.A."/>
            <person name="Borneman A.R."/>
        </authorList>
    </citation>
    <scope>NUCLEOTIDE SEQUENCE [LARGE SCALE GENOMIC DNA]</scope>
    <source>
        <strain evidence="6">AWRI1</strain>
        <tissue evidence="6">Single Adult Female</tissue>
    </source>
</reference>
<feature type="domain" description="SH3" evidence="4">
    <location>
        <begin position="791"/>
        <end position="852"/>
    </location>
</feature>
<dbReference type="SMART" id="SM00326">
    <property type="entry name" value="SH3"/>
    <property type="match status" value="1"/>
</dbReference>
<feature type="region of interest" description="Disordered" evidence="3">
    <location>
        <begin position="274"/>
        <end position="335"/>
    </location>
</feature>
<dbReference type="InterPro" id="IPR035899">
    <property type="entry name" value="DBL_dom_sf"/>
</dbReference>
<gene>
    <name evidence="6" type="ORF">V9T40_009079</name>
</gene>
<name>A0AAN9Y6G2_9HEMI</name>
<dbReference type="GO" id="GO:0005085">
    <property type="term" value="F:guanyl-nucleotide exchange factor activity"/>
    <property type="evidence" value="ECO:0007669"/>
    <property type="project" value="InterPro"/>
</dbReference>
<keyword evidence="1 2" id="KW-0728">SH3 domain</keyword>
<evidence type="ECO:0000256" key="2">
    <source>
        <dbReference type="PROSITE-ProRule" id="PRU00192"/>
    </source>
</evidence>
<dbReference type="PANTHER" id="PTHR12845">
    <property type="entry name" value="GUANINE NUCLEOTIDE EXCHANGE FACTOR"/>
    <property type="match status" value="1"/>
</dbReference>
<dbReference type="PRINTS" id="PR00452">
    <property type="entry name" value="SH3DOMAIN"/>
</dbReference>
<dbReference type="Pfam" id="PF00621">
    <property type="entry name" value="RhoGEF"/>
    <property type="match status" value="1"/>
</dbReference>
<dbReference type="SUPFAM" id="SSF48065">
    <property type="entry name" value="DBL homology domain (DH-domain)"/>
    <property type="match status" value="1"/>
</dbReference>
<feature type="compositionally biased region" description="Low complexity" evidence="3">
    <location>
        <begin position="312"/>
        <end position="335"/>
    </location>
</feature>
<evidence type="ECO:0000313" key="6">
    <source>
        <dbReference type="EMBL" id="KAK7601638.1"/>
    </source>
</evidence>
<dbReference type="PANTHER" id="PTHR12845:SF5">
    <property type="entry name" value="EPHEXIN, ISOFORM D"/>
    <property type="match status" value="1"/>
</dbReference>
<evidence type="ECO:0000256" key="1">
    <source>
        <dbReference type="ARBA" id="ARBA00022443"/>
    </source>
</evidence>
<dbReference type="EMBL" id="JBBCAQ010000010">
    <property type="protein sequence ID" value="KAK7601638.1"/>
    <property type="molecule type" value="Genomic_DNA"/>
</dbReference>
<organism evidence="6 7">
    <name type="scientific">Parthenolecanium corni</name>
    <dbReference type="NCBI Taxonomy" id="536013"/>
    <lineage>
        <taxon>Eukaryota</taxon>
        <taxon>Metazoa</taxon>
        <taxon>Ecdysozoa</taxon>
        <taxon>Arthropoda</taxon>
        <taxon>Hexapoda</taxon>
        <taxon>Insecta</taxon>
        <taxon>Pterygota</taxon>
        <taxon>Neoptera</taxon>
        <taxon>Paraneoptera</taxon>
        <taxon>Hemiptera</taxon>
        <taxon>Sternorrhyncha</taxon>
        <taxon>Coccoidea</taxon>
        <taxon>Coccidae</taxon>
        <taxon>Parthenolecanium</taxon>
    </lineage>
</organism>
<comment type="caution">
    <text evidence="6">The sequence shown here is derived from an EMBL/GenBank/DDBJ whole genome shotgun (WGS) entry which is preliminary data.</text>
</comment>
<feature type="domain" description="DH" evidence="5">
    <location>
        <begin position="441"/>
        <end position="629"/>
    </location>
</feature>
<dbReference type="Gene3D" id="2.30.30.40">
    <property type="entry name" value="SH3 Domains"/>
    <property type="match status" value="1"/>
</dbReference>
<dbReference type="CDD" id="cd01221">
    <property type="entry name" value="PH_ephexin"/>
    <property type="match status" value="1"/>
</dbReference>
<dbReference type="CDD" id="cd00160">
    <property type="entry name" value="RhoGEF"/>
    <property type="match status" value="1"/>
</dbReference>
<dbReference type="PROSITE" id="PS50010">
    <property type="entry name" value="DH_2"/>
    <property type="match status" value="1"/>
</dbReference>
<dbReference type="InterPro" id="IPR036028">
    <property type="entry name" value="SH3-like_dom_sf"/>
</dbReference>
<dbReference type="InterPro" id="IPR001452">
    <property type="entry name" value="SH3_domain"/>
</dbReference>
<dbReference type="Gene3D" id="1.20.900.10">
    <property type="entry name" value="Dbl homology (DH) domain"/>
    <property type="match status" value="1"/>
</dbReference>